<gene>
    <name evidence="2" type="ORF">OG913_10090</name>
</gene>
<feature type="region of interest" description="Disordered" evidence="1">
    <location>
        <begin position="43"/>
        <end position="67"/>
    </location>
</feature>
<keyword evidence="3" id="KW-1185">Reference proteome</keyword>
<protein>
    <submittedName>
        <fullName evidence="2">Uncharacterized protein</fullName>
    </submittedName>
</protein>
<dbReference type="RefSeq" id="WP_328710229.1">
    <property type="nucleotide sequence ID" value="NZ_CP108085.1"/>
</dbReference>
<evidence type="ECO:0000313" key="2">
    <source>
        <dbReference type="EMBL" id="WUP77335.1"/>
    </source>
</evidence>
<organism evidence="2 3">
    <name type="scientific">Microbispora hainanensis</name>
    <dbReference type="NCBI Taxonomy" id="568844"/>
    <lineage>
        <taxon>Bacteria</taxon>
        <taxon>Bacillati</taxon>
        <taxon>Actinomycetota</taxon>
        <taxon>Actinomycetes</taxon>
        <taxon>Streptosporangiales</taxon>
        <taxon>Streptosporangiaceae</taxon>
        <taxon>Microbispora</taxon>
    </lineage>
</organism>
<name>A0ABZ1SWB2_9ACTN</name>
<sequence length="67" mass="7658">MIRLRPWSTRSARWPACELLRDLEARYGTRVGEHFAEADAVTGQWTRQEHEQDRRLGYTGGSQAGAV</sequence>
<feature type="compositionally biased region" description="Basic and acidic residues" evidence="1">
    <location>
        <begin position="47"/>
        <end position="56"/>
    </location>
</feature>
<dbReference type="EMBL" id="CP108085">
    <property type="protein sequence ID" value="WUP77335.1"/>
    <property type="molecule type" value="Genomic_DNA"/>
</dbReference>
<reference evidence="2" key="1">
    <citation type="submission" date="2022-10" db="EMBL/GenBank/DDBJ databases">
        <title>The complete genomes of actinobacterial strains from the NBC collection.</title>
        <authorList>
            <person name="Joergensen T.S."/>
            <person name="Alvarez Arevalo M."/>
            <person name="Sterndorff E.B."/>
            <person name="Faurdal D."/>
            <person name="Vuksanovic O."/>
            <person name="Mourched A.-S."/>
            <person name="Charusanti P."/>
            <person name="Shaw S."/>
            <person name="Blin K."/>
            <person name="Weber T."/>
        </authorList>
    </citation>
    <scope>NUCLEOTIDE SEQUENCE</scope>
    <source>
        <strain evidence="2">NBC_00254</strain>
    </source>
</reference>
<evidence type="ECO:0000256" key="1">
    <source>
        <dbReference type="SAM" id="MobiDB-lite"/>
    </source>
</evidence>
<accession>A0ABZ1SWB2</accession>
<proteinExistence type="predicted"/>
<dbReference type="Proteomes" id="UP001432011">
    <property type="component" value="Chromosome"/>
</dbReference>
<feature type="compositionally biased region" description="Gly residues" evidence="1">
    <location>
        <begin position="58"/>
        <end position="67"/>
    </location>
</feature>
<evidence type="ECO:0000313" key="3">
    <source>
        <dbReference type="Proteomes" id="UP001432011"/>
    </source>
</evidence>